<reference evidence="4 5" key="1">
    <citation type="submission" date="2019-06" db="EMBL/GenBank/DDBJ databases">
        <title>Genome sequence of Ureibacillus terrenus.</title>
        <authorList>
            <person name="Maclea K.S."/>
            <person name="Simoes M."/>
        </authorList>
    </citation>
    <scope>NUCLEOTIDE SEQUENCE [LARGE SCALE GENOMIC DNA]</scope>
    <source>
        <strain evidence="4 5">ATCC BAA-384</strain>
    </source>
</reference>
<keyword evidence="3" id="KW-1133">Transmembrane helix</keyword>
<keyword evidence="3" id="KW-0812">Transmembrane</keyword>
<dbReference type="Pfam" id="PF07963">
    <property type="entry name" value="N_methyl"/>
    <property type="match status" value="1"/>
</dbReference>
<feature type="transmembrane region" description="Helical" evidence="3">
    <location>
        <begin position="116"/>
        <end position="138"/>
    </location>
</feature>
<dbReference type="AlphaFoldDB" id="A0A540V6W4"/>
<dbReference type="GO" id="GO:0009986">
    <property type="term" value="C:cell surface"/>
    <property type="evidence" value="ECO:0007669"/>
    <property type="project" value="UniProtKB-SubCell"/>
</dbReference>
<dbReference type="InterPro" id="IPR012902">
    <property type="entry name" value="N_methyl_site"/>
</dbReference>
<evidence type="ECO:0000256" key="1">
    <source>
        <dbReference type="ARBA" id="ARBA00004241"/>
    </source>
</evidence>
<proteinExistence type="predicted"/>
<accession>A0A540V6W4</accession>
<dbReference type="NCBIfam" id="TIGR02532">
    <property type="entry name" value="IV_pilin_GFxxxE"/>
    <property type="match status" value="1"/>
</dbReference>
<protein>
    <submittedName>
        <fullName evidence="4">Prepilin-type N-terminal cleavage/methylation domain-containing protein</fullName>
    </submittedName>
</protein>
<evidence type="ECO:0000256" key="2">
    <source>
        <dbReference type="ARBA" id="ARBA00023287"/>
    </source>
</evidence>
<organism evidence="4 5">
    <name type="scientific">Ureibacillus terrenus</name>
    <dbReference type="NCBI Taxonomy" id="118246"/>
    <lineage>
        <taxon>Bacteria</taxon>
        <taxon>Bacillati</taxon>
        <taxon>Bacillota</taxon>
        <taxon>Bacilli</taxon>
        <taxon>Bacillales</taxon>
        <taxon>Caryophanaceae</taxon>
        <taxon>Ureibacillus</taxon>
    </lineage>
</organism>
<evidence type="ECO:0000313" key="5">
    <source>
        <dbReference type="Proteomes" id="UP000315753"/>
    </source>
</evidence>
<keyword evidence="5" id="KW-1185">Reference proteome</keyword>
<comment type="caution">
    <text evidence="4">The sequence shown here is derived from an EMBL/GenBank/DDBJ whole genome shotgun (WGS) entry which is preliminary data.</text>
</comment>
<dbReference type="PROSITE" id="PS00409">
    <property type="entry name" value="PROKAR_NTER_METHYL"/>
    <property type="match status" value="1"/>
</dbReference>
<keyword evidence="2" id="KW-0178">Competence</keyword>
<sequence>MSCDGRKRSKIRDFPLNKPSRGNGKVCFLLPTMDRAQILELLPFSTNKGNSSKVLFFVKISNNHMNFSQSNLLLIINYIYFSLLAIIIELSSASLISTKVLKGGAYMKWNEKGLTLVEVLASLAIITIVLLSVAQLVIQSNKTNSFNNEKLVIIDLADAILERLKAEPYIVKQTIEEASNPKEEIEIPLDSIHLEHLSTIHNGGKDYYIINMNGNTYQVNAYAKKTSKQEISDLGLRTVVVKVKRVEVDSSGKTISDLKGKSEVEGYVEL</sequence>
<comment type="subcellular location">
    <subcellularLocation>
        <location evidence="1">Cell surface</location>
    </subcellularLocation>
</comment>
<evidence type="ECO:0000256" key="3">
    <source>
        <dbReference type="SAM" id="Phobius"/>
    </source>
</evidence>
<dbReference type="OrthoDB" id="2429062at2"/>
<dbReference type="EMBL" id="VIGD01000001">
    <property type="protein sequence ID" value="TQE92461.1"/>
    <property type="molecule type" value="Genomic_DNA"/>
</dbReference>
<feature type="transmembrane region" description="Helical" evidence="3">
    <location>
        <begin position="72"/>
        <end position="96"/>
    </location>
</feature>
<dbReference type="Proteomes" id="UP000315753">
    <property type="component" value="Unassembled WGS sequence"/>
</dbReference>
<name>A0A540V6W4_9BACL</name>
<gene>
    <name evidence="4" type="ORF">FKZ59_01765</name>
</gene>
<evidence type="ECO:0000313" key="4">
    <source>
        <dbReference type="EMBL" id="TQE92461.1"/>
    </source>
</evidence>
<dbReference type="GO" id="GO:0030420">
    <property type="term" value="P:establishment of competence for transformation"/>
    <property type="evidence" value="ECO:0007669"/>
    <property type="project" value="UniProtKB-KW"/>
</dbReference>
<keyword evidence="3" id="KW-0472">Membrane</keyword>